<feature type="transmembrane region" description="Helical" evidence="6">
    <location>
        <begin position="310"/>
        <end position="332"/>
    </location>
</feature>
<reference evidence="7 8" key="1">
    <citation type="submission" date="2018-05" db="EMBL/GenBank/DDBJ databases">
        <title>Paenibacillus flagellatus sp. nov., isolated from selenium mineral soil.</title>
        <authorList>
            <person name="Dai X."/>
        </authorList>
    </citation>
    <scope>NUCLEOTIDE SEQUENCE [LARGE SCALE GENOMIC DNA]</scope>
    <source>
        <strain evidence="7 8">DXL2</strain>
    </source>
</reference>
<comment type="subcellular location">
    <subcellularLocation>
        <location evidence="1">Membrane</location>
        <topology evidence="1">Multi-pass membrane protein</topology>
    </subcellularLocation>
</comment>
<organism evidence="7 8">
    <name type="scientific">Paenibacillus flagellatus</name>
    <dbReference type="NCBI Taxonomy" id="2211139"/>
    <lineage>
        <taxon>Bacteria</taxon>
        <taxon>Bacillati</taxon>
        <taxon>Bacillota</taxon>
        <taxon>Bacilli</taxon>
        <taxon>Bacillales</taxon>
        <taxon>Paenibacillaceae</taxon>
        <taxon>Paenibacillus</taxon>
    </lineage>
</organism>
<keyword evidence="3 6" id="KW-0812">Transmembrane</keyword>
<evidence type="ECO:0000256" key="5">
    <source>
        <dbReference type="ARBA" id="ARBA00023136"/>
    </source>
</evidence>
<dbReference type="Proteomes" id="UP000247476">
    <property type="component" value="Unassembled WGS sequence"/>
</dbReference>
<evidence type="ECO:0000313" key="7">
    <source>
        <dbReference type="EMBL" id="PYI57167.1"/>
    </source>
</evidence>
<feature type="transmembrane region" description="Helical" evidence="6">
    <location>
        <begin position="6"/>
        <end position="36"/>
    </location>
</feature>
<dbReference type="GO" id="GO:0016020">
    <property type="term" value="C:membrane"/>
    <property type="evidence" value="ECO:0007669"/>
    <property type="project" value="UniProtKB-SubCell"/>
</dbReference>
<feature type="transmembrane region" description="Helical" evidence="6">
    <location>
        <begin position="272"/>
        <end position="290"/>
    </location>
</feature>
<feature type="transmembrane region" description="Helical" evidence="6">
    <location>
        <begin position="208"/>
        <end position="230"/>
    </location>
</feature>
<evidence type="ECO:0000256" key="6">
    <source>
        <dbReference type="SAM" id="Phobius"/>
    </source>
</evidence>
<dbReference type="NCBIfam" id="TIGR02872">
    <property type="entry name" value="spore_ytvI"/>
    <property type="match status" value="1"/>
</dbReference>
<keyword evidence="4 6" id="KW-1133">Transmembrane helix</keyword>
<evidence type="ECO:0000313" key="8">
    <source>
        <dbReference type="Proteomes" id="UP000247476"/>
    </source>
</evidence>
<dbReference type="AlphaFoldDB" id="A0A2V5KXJ3"/>
<name>A0A2V5KXJ3_9BACL</name>
<dbReference type="EMBL" id="QJVJ01000001">
    <property type="protein sequence ID" value="PYI57167.1"/>
    <property type="molecule type" value="Genomic_DNA"/>
</dbReference>
<comment type="caution">
    <text evidence="7">The sequence shown here is derived from an EMBL/GenBank/DDBJ whole genome shotgun (WGS) entry which is preliminary data.</text>
</comment>
<evidence type="ECO:0000256" key="3">
    <source>
        <dbReference type="ARBA" id="ARBA00022692"/>
    </source>
</evidence>
<proteinExistence type="inferred from homology"/>
<dbReference type="PANTHER" id="PTHR21716">
    <property type="entry name" value="TRANSMEMBRANE PROTEIN"/>
    <property type="match status" value="1"/>
</dbReference>
<keyword evidence="5 6" id="KW-0472">Membrane</keyword>
<accession>A0A2V5KXJ3</accession>
<dbReference type="InterPro" id="IPR014227">
    <property type="entry name" value="YtvI-like"/>
</dbReference>
<feature type="transmembrane region" description="Helical" evidence="6">
    <location>
        <begin position="236"/>
        <end position="265"/>
    </location>
</feature>
<evidence type="ECO:0000256" key="1">
    <source>
        <dbReference type="ARBA" id="ARBA00004141"/>
    </source>
</evidence>
<evidence type="ECO:0000256" key="2">
    <source>
        <dbReference type="ARBA" id="ARBA00009773"/>
    </source>
</evidence>
<dbReference type="RefSeq" id="WP_110838206.1">
    <property type="nucleotide sequence ID" value="NZ_QJVJ01000001.1"/>
</dbReference>
<evidence type="ECO:0000256" key="4">
    <source>
        <dbReference type="ARBA" id="ARBA00022989"/>
    </source>
</evidence>
<dbReference type="PANTHER" id="PTHR21716:SF68">
    <property type="entry name" value="TRANSPORT PROTEIN YTVI-RELATED"/>
    <property type="match status" value="1"/>
</dbReference>
<dbReference type="Pfam" id="PF01594">
    <property type="entry name" value="AI-2E_transport"/>
    <property type="match status" value="1"/>
</dbReference>
<dbReference type="InterPro" id="IPR002549">
    <property type="entry name" value="AI-2E-like"/>
</dbReference>
<feature type="transmembrane region" description="Helical" evidence="6">
    <location>
        <begin position="153"/>
        <end position="171"/>
    </location>
</feature>
<feature type="transmembrane region" description="Helical" evidence="6">
    <location>
        <begin position="57"/>
        <end position="82"/>
    </location>
</feature>
<comment type="similarity">
    <text evidence="2">Belongs to the autoinducer-2 exporter (AI-2E) (TC 2.A.86) family.</text>
</comment>
<protein>
    <submittedName>
        <fullName evidence="7">Sporulation integral membrane protein YtvI</fullName>
    </submittedName>
</protein>
<keyword evidence="8" id="KW-1185">Reference proteome</keyword>
<sequence>MSMKMVVGIGIGIAVLYGLFTIGMPFVLAILIAMFLEKPISSLARAFRGNRIASATIVCTLFTLALFGLAYLIGAGVFAQLAELWSRAPAYLDEFNKVFREATERTELFYNSLPADVAEQLQSGLESGISALTNSISSILGGISGYFLNAAKALPNLFVAFVVFMVALYLVSYSLPTMKSQFLGLFEAKSRDKVEEVMDNLRRSVFGFLRAQVILSALTYVVSLVGLLVLRVEYPLAVALLIVIVDVLPILGTGSVIVPWAAFVFVKGETTLALGLLALFVVITIFRRIVEPKILGDSIGLGALPTLVGIYIGFKLMGVVGLFLGPIVIMIYKEMRKVGLLQFKIRLE</sequence>
<dbReference type="OrthoDB" id="9774361at2"/>
<gene>
    <name evidence="7" type="primary">ytvI</name>
    <name evidence="7" type="ORF">DLM86_01630</name>
</gene>
<dbReference type="GO" id="GO:0055085">
    <property type="term" value="P:transmembrane transport"/>
    <property type="evidence" value="ECO:0007669"/>
    <property type="project" value="TreeGrafter"/>
</dbReference>